<gene>
    <name evidence="3" type="primary">jg27841</name>
    <name evidence="3" type="ORF">PAEG_LOCUS4808</name>
</gene>
<evidence type="ECO:0000259" key="2">
    <source>
        <dbReference type="PROSITE" id="PS50853"/>
    </source>
</evidence>
<proteinExistence type="predicted"/>
<evidence type="ECO:0000313" key="4">
    <source>
        <dbReference type="Proteomes" id="UP000838756"/>
    </source>
</evidence>
<keyword evidence="1" id="KW-0677">Repeat</keyword>
<dbReference type="PANTHER" id="PTHR13817">
    <property type="entry name" value="TITIN"/>
    <property type="match status" value="1"/>
</dbReference>
<dbReference type="InterPro" id="IPR013783">
    <property type="entry name" value="Ig-like_fold"/>
</dbReference>
<organism evidence="3 4">
    <name type="scientific">Pararge aegeria aegeria</name>
    <dbReference type="NCBI Taxonomy" id="348720"/>
    <lineage>
        <taxon>Eukaryota</taxon>
        <taxon>Metazoa</taxon>
        <taxon>Ecdysozoa</taxon>
        <taxon>Arthropoda</taxon>
        <taxon>Hexapoda</taxon>
        <taxon>Insecta</taxon>
        <taxon>Pterygota</taxon>
        <taxon>Neoptera</taxon>
        <taxon>Endopterygota</taxon>
        <taxon>Lepidoptera</taxon>
        <taxon>Glossata</taxon>
        <taxon>Ditrysia</taxon>
        <taxon>Papilionoidea</taxon>
        <taxon>Nymphalidae</taxon>
        <taxon>Satyrinae</taxon>
        <taxon>Satyrini</taxon>
        <taxon>Parargina</taxon>
        <taxon>Pararge</taxon>
    </lineage>
</organism>
<dbReference type="InterPro" id="IPR050964">
    <property type="entry name" value="Striated_Muscle_Regulatory"/>
</dbReference>
<dbReference type="SMART" id="SM00060">
    <property type="entry name" value="FN3"/>
    <property type="match status" value="1"/>
</dbReference>
<dbReference type="PANTHER" id="PTHR13817:SF166">
    <property type="entry name" value="NEURONAL IGCAM-RELATED"/>
    <property type="match status" value="1"/>
</dbReference>
<name>A0A8S4QNB9_9NEOP</name>
<dbReference type="PROSITE" id="PS50853">
    <property type="entry name" value="FN3"/>
    <property type="match status" value="1"/>
</dbReference>
<dbReference type="OrthoDB" id="2152335at2759"/>
<dbReference type="EMBL" id="CAKXAJ010017152">
    <property type="protein sequence ID" value="CAH2216852.1"/>
    <property type="molecule type" value="Genomic_DNA"/>
</dbReference>
<accession>A0A8S4QNB9</accession>
<dbReference type="InterPro" id="IPR036116">
    <property type="entry name" value="FN3_sf"/>
</dbReference>
<dbReference type="CDD" id="cd00063">
    <property type="entry name" value="FN3"/>
    <property type="match status" value="1"/>
</dbReference>
<reference evidence="3" key="1">
    <citation type="submission" date="2022-03" db="EMBL/GenBank/DDBJ databases">
        <authorList>
            <person name="Lindestad O."/>
        </authorList>
    </citation>
    <scope>NUCLEOTIDE SEQUENCE</scope>
</reference>
<dbReference type="Gene3D" id="2.60.40.10">
    <property type="entry name" value="Immunoglobulins"/>
    <property type="match status" value="1"/>
</dbReference>
<dbReference type="SUPFAM" id="SSF49265">
    <property type="entry name" value="Fibronectin type III"/>
    <property type="match status" value="1"/>
</dbReference>
<feature type="domain" description="Fibronectin type-III" evidence="2">
    <location>
        <begin position="11"/>
        <end position="107"/>
    </location>
</feature>
<evidence type="ECO:0000256" key="1">
    <source>
        <dbReference type="ARBA" id="ARBA00022737"/>
    </source>
</evidence>
<feature type="non-terminal residue" evidence="3">
    <location>
        <position position="136"/>
    </location>
</feature>
<dbReference type="InterPro" id="IPR003961">
    <property type="entry name" value="FN3_dom"/>
</dbReference>
<comment type="caution">
    <text evidence="3">The sequence shown here is derived from an EMBL/GenBank/DDBJ whole genome shotgun (WGS) entry which is preliminary data.</text>
</comment>
<dbReference type="AlphaFoldDB" id="A0A8S4QNB9"/>
<keyword evidence="4" id="KW-1185">Reference proteome</keyword>
<protein>
    <submittedName>
        <fullName evidence="3">Jg27841 protein</fullName>
    </submittedName>
</protein>
<dbReference type="Proteomes" id="UP000838756">
    <property type="component" value="Unassembled WGS sequence"/>
</dbReference>
<sequence>MRVVPAAVPSPPTGPLELRALGGAVAAVAWGVPEWDGGSPILRYTVAVRDMRKTMWMQVGEVDAATLRFQIRDLTEERAYAIRVYAVNEEGASEPLESHEPFEVLPGEGERSARAVTAGTVATVRCGVNIPQKCIR</sequence>
<dbReference type="Pfam" id="PF00041">
    <property type="entry name" value="fn3"/>
    <property type="match status" value="1"/>
</dbReference>
<evidence type="ECO:0000313" key="3">
    <source>
        <dbReference type="EMBL" id="CAH2216852.1"/>
    </source>
</evidence>